<dbReference type="InterPro" id="IPR000719">
    <property type="entry name" value="Prot_kinase_dom"/>
</dbReference>
<evidence type="ECO:0000256" key="1">
    <source>
        <dbReference type="ARBA" id="ARBA00022692"/>
    </source>
</evidence>
<reference evidence="9 10" key="1">
    <citation type="journal article" date="2005" name="Nature">
        <title>The map-based sequence of the rice genome.</title>
        <authorList>
            <consortium name="International rice genome sequencing project (IRGSP)"/>
            <person name="Matsumoto T."/>
            <person name="Wu J."/>
            <person name="Kanamori H."/>
            <person name="Katayose Y."/>
            <person name="Fujisawa M."/>
            <person name="Namiki N."/>
            <person name="Mizuno H."/>
            <person name="Yamamoto K."/>
            <person name="Antonio B.A."/>
            <person name="Baba T."/>
            <person name="Sakata K."/>
            <person name="Nagamura Y."/>
            <person name="Aoki H."/>
            <person name="Arikawa K."/>
            <person name="Arita K."/>
            <person name="Bito T."/>
            <person name="Chiden Y."/>
            <person name="Fujitsuka N."/>
            <person name="Fukunaka R."/>
            <person name="Hamada M."/>
            <person name="Harada C."/>
            <person name="Hayashi A."/>
            <person name="Hijishita S."/>
            <person name="Honda M."/>
            <person name="Hosokawa S."/>
            <person name="Ichikawa Y."/>
            <person name="Idonuma A."/>
            <person name="Iijima M."/>
            <person name="Ikeda M."/>
            <person name="Ikeno M."/>
            <person name="Ito K."/>
            <person name="Ito S."/>
            <person name="Ito T."/>
            <person name="Ito Y."/>
            <person name="Ito Y."/>
            <person name="Iwabuchi A."/>
            <person name="Kamiya K."/>
            <person name="Karasawa W."/>
            <person name="Kurita K."/>
            <person name="Katagiri S."/>
            <person name="Kikuta A."/>
            <person name="Kobayashi H."/>
            <person name="Kobayashi N."/>
            <person name="Machita K."/>
            <person name="Maehara T."/>
            <person name="Masukawa M."/>
            <person name="Mizubayashi T."/>
            <person name="Mukai Y."/>
            <person name="Nagasaki H."/>
            <person name="Nagata Y."/>
            <person name="Naito S."/>
            <person name="Nakashima M."/>
            <person name="Nakama Y."/>
            <person name="Nakamichi Y."/>
            <person name="Nakamura M."/>
            <person name="Meguro A."/>
            <person name="Negishi M."/>
            <person name="Ohta I."/>
            <person name="Ohta T."/>
            <person name="Okamoto M."/>
            <person name="Ono N."/>
            <person name="Saji S."/>
            <person name="Sakaguchi M."/>
            <person name="Sakai K."/>
            <person name="Shibata M."/>
            <person name="Shimokawa T."/>
            <person name="Song J."/>
            <person name="Takazaki Y."/>
            <person name="Terasawa K."/>
            <person name="Tsugane M."/>
            <person name="Tsuji K."/>
            <person name="Ueda S."/>
            <person name="Waki K."/>
            <person name="Yamagata H."/>
            <person name="Yamamoto M."/>
            <person name="Yamamoto S."/>
            <person name="Yamane H."/>
            <person name="Yoshiki S."/>
            <person name="Yoshihara R."/>
            <person name="Yukawa K."/>
            <person name="Zhong H."/>
            <person name="Yano M."/>
            <person name="Yuan Q."/>
            <person name="Ouyang S."/>
            <person name="Liu J."/>
            <person name="Jones K.M."/>
            <person name="Gansberger K."/>
            <person name="Moffat K."/>
            <person name="Hill J."/>
            <person name="Bera J."/>
            <person name="Fadrosh D."/>
            <person name="Jin S."/>
            <person name="Johri S."/>
            <person name="Kim M."/>
            <person name="Overton L."/>
            <person name="Reardon M."/>
            <person name="Tsitrin T."/>
            <person name="Vuong H."/>
            <person name="Weaver B."/>
            <person name="Ciecko A."/>
            <person name="Tallon L."/>
            <person name="Jackson J."/>
            <person name="Pai G."/>
            <person name="Aken S.V."/>
            <person name="Utterback T."/>
            <person name="Reidmuller S."/>
            <person name="Feldblyum T."/>
            <person name="Hsiao J."/>
            <person name="Zismann V."/>
            <person name="Iobst S."/>
            <person name="de Vazeille A.R."/>
            <person name="Buell C.R."/>
            <person name="Ying K."/>
            <person name="Li Y."/>
            <person name="Lu T."/>
            <person name="Huang Y."/>
            <person name="Zhao Q."/>
            <person name="Feng Q."/>
            <person name="Zhang L."/>
            <person name="Zhu J."/>
            <person name="Weng Q."/>
            <person name="Mu J."/>
            <person name="Lu Y."/>
            <person name="Fan D."/>
            <person name="Liu Y."/>
            <person name="Guan J."/>
            <person name="Zhang Y."/>
            <person name="Yu S."/>
            <person name="Liu X."/>
            <person name="Zhang Y."/>
            <person name="Hong G."/>
            <person name="Han B."/>
            <person name="Choisne N."/>
            <person name="Demange N."/>
            <person name="Orjeda G."/>
            <person name="Samain S."/>
            <person name="Cattolico L."/>
            <person name="Pelletier E."/>
            <person name="Couloux A."/>
            <person name="Segurens B."/>
            <person name="Wincker P."/>
            <person name="D'Hont A."/>
            <person name="Scarpelli C."/>
            <person name="Weissenbach J."/>
            <person name="Salanoubat M."/>
            <person name="Quetier F."/>
            <person name="Yu Y."/>
            <person name="Kim H.R."/>
            <person name="Rambo T."/>
            <person name="Currie J."/>
            <person name="Collura K."/>
            <person name="Luo M."/>
            <person name="Yang T."/>
            <person name="Ammiraju J.S.S."/>
            <person name="Engler F."/>
            <person name="Soderlund C."/>
            <person name="Wing R.A."/>
            <person name="Palmer L.E."/>
            <person name="de la Bastide M."/>
            <person name="Spiegel L."/>
            <person name="Nascimento L."/>
            <person name="Zutavern T."/>
            <person name="O'Shaughnessy A."/>
            <person name="Dike S."/>
            <person name="Dedhia N."/>
            <person name="Preston R."/>
            <person name="Balija V."/>
            <person name="McCombie W.R."/>
            <person name="Chow T."/>
            <person name="Chen H."/>
            <person name="Chung M."/>
            <person name="Chen C."/>
            <person name="Shaw J."/>
            <person name="Wu H."/>
            <person name="Hsiao K."/>
            <person name="Chao Y."/>
            <person name="Chu M."/>
            <person name="Cheng C."/>
            <person name="Hour A."/>
            <person name="Lee P."/>
            <person name="Lin S."/>
            <person name="Lin Y."/>
            <person name="Liou J."/>
            <person name="Liu S."/>
            <person name="Hsing Y."/>
            <person name="Raghuvanshi S."/>
            <person name="Mohanty A."/>
            <person name="Bharti A.K."/>
            <person name="Gaur A."/>
            <person name="Gupta V."/>
            <person name="Kumar D."/>
            <person name="Ravi V."/>
            <person name="Vij S."/>
            <person name="Kapur A."/>
            <person name="Khurana P."/>
            <person name="Khurana P."/>
            <person name="Khurana J.P."/>
            <person name="Tyagi A.K."/>
            <person name="Gaikwad K."/>
            <person name="Singh A."/>
            <person name="Dalal V."/>
            <person name="Srivastava S."/>
            <person name="Dixit A."/>
            <person name="Pal A.K."/>
            <person name="Ghazi I.A."/>
            <person name="Yadav M."/>
            <person name="Pandit A."/>
            <person name="Bhargava A."/>
            <person name="Sureshbabu K."/>
            <person name="Batra K."/>
            <person name="Sharma T.R."/>
            <person name="Mohapatra T."/>
            <person name="Singh N.K."/>
            <person name="Messing J."/>
            <person name="Nelson A.B."/>
            <person name="Fuks G."/>
            <person name="Kavchok S."/>
            <person name="Keizer G."/>
            <person name="Linton E."/>
            <person name="Llaca V."/>
            <person name="Song R."/>
            <person name="Tanyolac B."/>
            <person name="Young S."/>
            <person name="Ho-Il K."/>
            <person name="Hahn J.H."/>
            <person name="Sangsakoo G."/>
            <person name="Vanavichit A."/>
            <person name="de Mattos Luiz.A.T."/>
            <person name="Zimmer P.D."/>
            <person name="Malone G."/>
            <person name="Dellagostin O."/>
            <person name="de Oliveira A.C."/>
            <person name="Bevan M."/>
            <person name="Bancroft I."/>
            <person name="Minx P."/>
            <person name="Cordum H."/>
            <person name="Wilson R."/>
            <person name="Cheng Z."/>
            <person name="Jin W."/>
            <person name="Jiang J."/>
            <person name="Leong S.A."/>
            <person name="Iwama H."/>
            <person name="Gojobori T."/>
            <person name="Itoh T."/>
            <person name="Niimura Y."/>
            <person name="Fujii Y."/>
            <person name="Habara T."/>
            <person name="Sakai H."/>
            <person name="Sato Y."/>
            <person name="Wilson G."/>
            <person name="Kumar K."/>
            <person name="McCouch S."/>
            <person name="Juretic N."/>
            <person name="Hoen D."/>
            <person name="Wright S."/>
            <person name="Bruskiewich R."/>
            <person name="Bureau T."/>
            <person name="Miyao A."/>
            <person name="Hirochika H."/>
            <person name="Nishikawa T."/>
            <person name="Kadowaki K."/>
            <person name="Sugiura M."/>
            <person name="Burr B."/>
            <person name="Sasaki T."/>
        </authorList>
    </citation>
    <scope>NUCLEOTIDE SEQUENCE [LARGE SCALE GENOMIC DNA]</scope>
    <source>
        <strain evidence="10">cv. Nipponbare</strain>
    </source>
</reference>
<comment type="subcellular location">
    <subcellularLocation>
        <location evidence="5">Endomembrane system</location>
        <topology evidence="5">Single-pass type I membrane protein</topology>
    </subcellularLocation>
</comment>
<dbReference type="GO" id="GO:0012505">
    <property type="term" value="C:endomembrane system"/>
    <property type="evidence" value="ECO:0007669"/>
    <property type="project" value="UniProtKB-SubCell"/>
</dbReference>
<keyword evidence="3" id="KW-1133">Transmembrane helix</keyword>
<dbReference type="GO" id="GO:0005524">
    <property type="term" value="F:ATP binding"/>
    <property type="evidence" value="ECO:0007669"/>
    <property type="project" value="InterPro"/>
</dbReference>
<dbReference type="FunFam" id="3.30.200.20:FF:000489">
    <property type="entry name" value="Inactive receptor-like serine/threonine-protein kinase"/>
    <property type="match status" value="1"/>
</dbReference>
<feature type="chain" id="PRO_5004170843" evidence="7">
    <location>
        <begin position="23"/>
        <end position="545"/>
    </location>
</feature>
<dbReference type="Gene3D" id="1.10.510.10">
    <property type="entry name" value="Transferase(Phosphotransferase) domain 1"/>
    <property type="match status" value="1"/>
</dbReference>
<evidence type="ECO:0000259" key="8">
    <source>
        <dbReference type="PROSITE" id="PS50011"/>
    </source>
</evidence>
<evidence type="ECO:0000256" key="3">
    <source>
        <dbReference type="ARBA" id="ARBA00022989"/>
    </source>
</evidence>
<dbReference type="SUPFAM" id="SSF56112">
    <property type="entry name" value="Protein kinase-like (PK-like)"/>
    <property type="match status" value="1"/>
</dbReference>
<protein>
    <submittedName>
        <fullName evidence="9">Os05g0353500 protein</fullName>
    </submittedName>
</protein>
<dbReference type="Gene3D" id="3.30.200.20">
    <property type="entry name" value="Phosphorylase Kinase, domain 1"/>
    <property type="match status" value="1"/>
</dbReference>
<feature type="compositionally biased region" description="Low complexity" evidence="6">
    <location>
        <begin position="109"/>
        <end position="123"/>
    </location>
</feature>
<evidence type="ECO:0000256" key="5">
    <source>
        <dbReference type="ARBA" id="ARBA00046288"/>
    </source>
</evidence>
<feature type="compositionally biased region" description="Pro residues" evidence="6">
    <location>
        <begin position="99"/>
        <end position="108"/>
    </location>
</feature>
<dbReference type="Proteomes" id="UP000000763">
    <property type="component" value="Chromosome 5"/>
</dbReference>
<gene>
    <name evidence="9" type="ordered locus">Os05g0353500</name>
</gene>
<dbReference type="InterPro" id="IPR001245">
    <property type="entry name" value="Ser-Thr/Tyr_kinase_cat_dom"/>
</dbReference>
<evidence type="ECO:0000313" key="9">
    <source>
        <dbReference type="EMBL" id="BAF17197.2"/>
    </source>
</evidence>
<sequence length="545" mass="58128">MERMSRVAVAVLLLLCLQLQLGISGGGGGGHGARRDGQLNNQPFDPIRAARMFLSNCSSTLASSLLNHSQVDPCQEAGSKAGWPSTSSTPSNPFGLPMLLPPPPPLKDWPPWLDMPPVQGPSSSPSPSPSPAPSPASSAAVAEHAAPPRRGEEHARPRSIALPPASSSGDAGETSRPEVTDGSATRRGGGGGKTNYVLVAAAGASVLLAASAAAFAACYRSSKVVRSVRPWATGLSGQLQRAFVTGVPALRRAELEAACEDFSNVIGSLPEYTMYKGTLSSGVEIAVVSTTKTSPKDWSKKCEAHFRKKITSLSRVNHKNFVNLLGYCEEEQPFTRMMVFEYAPNGTLFEHLHARDEGHLDWPTRLRVAVGVAYCLEHMHQLAPPEIVRTLDASTVYLTDDFAAKISDVGFCEEEMAAAAAAPAMADRESVVHGYGMLLLEMMAGRLAASEGGLVQGWAAALLRGERRLRDVMDPALRGAFHAETVDRLDAVVRSCADRDPRRRPSMADVAARLREITAMPPDAATPKVSPLWWAELEIISTEAA</sequence>
<dbReference type="PROSITE" id="PS50011">
    <property type="entry name" value="PROTEIN_KINASE_DOM"/>
    <property type="match status" value="1"/>
</dbReference>
<evidence type="ECO:0000256" key="7">
    <source>
        <dbReference type="SAM" id="SignalP"/>
    </source>
</evidence>
<dbReference type="EMBL" id="AP008211">
    <property type="protein sequence ID" value="BAF17197.2"/>
    <property type="molecule type" value="Genomic_DNA"/>
</dbReference>
<organism evidence="9 10">
    <name type="scientific">Oryza sativa subsp. japonica</name>
    <name type="common">Rice</name>
    <dbReference type="NCBI Taxonomy" id="39947"/>
    <lineage>
        <taxon>Eukaryota</taxon>
        <taxon>Viridiplantae</taxon>
        <taxon>Streptophyta</taxon>
        <taxon>Embryophyta</taxon>
        <taxon>Tracheophyta</taxon>
        <taxon>Spermatophyta</taxon>
        <taxon>Magnoliopsida</taxon>
        <taxon>Liliopsida</taxon>
        <taxon>Poales</taxon>
        <taxon>Poaceae</taxon>
        <taxon>BOP clade</taxon>
        <taxon>Oryzoideae</taxon>
        <taxon>Oryzeae</taxon>
        <taxon>Oryzinae</taxon>
        <taxon>Oryza</taxon>
        <taxon>Oryza sativa</taxon>
    </lineage>
</organism>
<dbReference type="InterPro" id="IPR011009">
    <property type="entry name" value="Kinase-like_dom_sf"/>
</dbReference>
<feature type="domain" description="Protein kinase" evidence="8">
    <location>
        <begin position="260"/>
        <end position="518"/>
    </location>
</feature>
<dbReference type="Pfam" id="PF07714">
    <property type="entry name" value="PK_Tyr_Ser-Thr"/>
    <property type="match status" value="1"/>
</dbReference>
<feature type="region of interest" description="Disordered" evidence="6">
    <location>
        <begin position="74"/>
        <end position="192"/>
    </location>
</feature>
<keyword evidence="1" id="KW-0812">Transmembrane</keyword>
<dbReference type="HOGENOM" id="CLU_000288_92_4_1"/>
<feature type="signal peptide" evidence="7">
    <location>
        <begin position="1"/>
        <end position="22"/>
    </location>
</feature>
<dbReference type="KEGG" id="dosa:Os05g0353500"/>
<keyword evidence="2 7" id="KW-0732">Signal</keyword>
<dbReference type="PANTHER" id="PTHR46084:SF29">
    <property type="entry name" value="OS05G0353500 PROTEIN"/>
    <property type="match status" value="1"/>
</dbReference>
<dbReference type="GO" id="GO:0004672">
    <property type="term" value="F:protein kinase activity"/>
    <property type="evidence" value="ECO:0007669"/>
    <property type="project" value="InterPro"/>
</dbReference>
<keyword evidence="4" id="KW-0472">Membrane</keyword>
<evidence type="ECO:0000256" key="2">
    <source>
        <dbReference type="ARBA" id="ARBA00022729"/>
    </source>
</evidence>
<feature type="compositionally biased region" description="Pro residues" evidence="6">
    <location>
        <begin position="124"/>
        <end position="134"/>
    </location>
</feature>
<dbReference type="AlphaFoldDB" id="Q0DIX6"/>
<proteinExistence type="predicted"/>
<feature type="compositionally biased region" description="Low complexity" evidence="6">
    <location>
        <begin position="135"/>
        <end position="145"/>
    </location>
</feature>
<dbReference type="PANTHER" id="PTHR46084">
    <property type="entry name" value="PROTEIN MALE DISCOVERER 2"/>
    <property type="match status" value="1"/>
</dbReference>
<evidence type="ECO:0000313" key="10">
    <source>
        <dbReference type="Proteomes" id="UP000000763"/>
    </source>
</evidence>
<name>Q0DIX6_ORYSJ</name>
<accession>Q0DIX6</accession>
<evidence type="ECO:0000256" key="6">
    <source>
        <dbReference type="SAM" id="MobiDB-lite"/>
    </source>
</evidence>
<evidence type="ECO:0000256" key="4">
    <source>
        <dbReference type="ARBA" id="ARBA00023136"/>
    </source>
</evidence>
<reference evidence="10" key="2">
    <citation type="journal article" date="2008" name="Nucleic Acids Res.">
        <title>The rice annotation project database (RAP-DB): 2008 update.</title>
        <authorList>
            <consortium name="The rice annotation project (RAP)"/>
        </authorList>
    </citation>
    <scope>GENOME REANNOTATION</scope>
    <source>
        <strain evidence="10">cv. Nipponbare</strain>
    </source>
</reference>